<dbReference type="EMBL" id="KV419425">
    <property type="protein sequence ID" value="KZS89806.1"/>
    <property type="molecule type" value="Genomic_DNA"/>
</dbReference>
<evidence type="ECO:0000313" key="2">
    <source>
        <dbReference type="Proteomes" id="UP000076722"/>
    </source>
</evidence>
<gene>
    <name evidence="1" type="ORF">SISNIDRAFT_488973</name>
</gene>
<sequence>MDPGPALFPKGFHPVTPTFHTSDREPLELLSSTPHTSRTISPVTSYLIDFGESQWYSGYDMRETISGPVGHSLDAPEVKSGKPYDPFKLDIRALGDMFLVDLLEAYHDLDFVGPLVSSMRDDEPNKRPTAARALKLLRSIIREQRADVLSAFLKPKSALGKRVSWDSFRKNRIKAKLLGRPPIYPEIPGLRDDKIEPLGRFTRLYLQLLLWLP</sequence>
<organism evidence="1 2">
    <name type="scientific">Sistotremastrum niveocremeum HHB9708</name>
    <dbReference type="NCBI Taxonomy" id="1314777"/>
    <lineage>
        <taxon>Eukaryota</taxon>
        <taxon>Fungi</taxon>
        <taxon>Dikarya</taxon>
        <taxon>Basidiomycota</taxon>
        <taxon>Agaricomycotina</taxon>
        <taxon>Agaricomycetes</taxon>
        <taxon>Sistotremastrales</taxon>
        <taxon>Sistotremastraceae</taxon>
        <taxon>Sertulicium</taxon>
        <taxon>Sertulicium niveocremeum</taxon>
    </lineage>
</organism>
<evidence type="ECO:0008006" key="3">
    <source>
        <dbReference type="Google" id="ProtNLM"/>
    </source>
</evidence>
<reference evidence="1 2" key="1">
    <citation type="journal article" date="2016" name="Mol. Biol. Evol.">
        <title>Comparative Genomics of Early-Diverging Mushroom-Forming Fungi Provides Insights into the Origins of Lignocellulose Decay Capabilities.</title>
        <authorList>
            <person name="Nagy L.G."/>
            <person name="Riley R."/>
            <person name="Tritt A."/>
            <person name="Adam C."/>
            <person name="Daum C."/>
            <person name="Floudas D."/>
            <person name="Sun H."/>
            <person name="Yadav J.S."/>
            <person name="Pangilinan J."/>
            <person name="Larsson K.H."/>
            <person name="Matsuura K."/>
            <person name="Barry K."/>
            <person name="Labutti K."/>
            <person name="Kuo R."/>
            <person name="Ohm R.A."/>
            <person name="Bhattacharya S.S."/>
            <person name="Shirouzu T."/>
            <person name="Yoshinaga Y."/>
            <person name="Martin F.M."/>
            <person name="Grigoriev I.V."/>
            <person name="Hibbett D.S."/>
        </authorList>
    </citation>
    <scope>NUCLEOTIDE SEQUENCE [LARGE SCALE GENOMIC DNA]</scope>
    <source>
        <strain evidence="1 2">HHB9708</strain>
    </source>
</reference>
<dbReference type="Proteomes" id="UP000076722">
    <property type="component" value="Unassembled WGS sequence"/>
</dbReference>
<dbReference type="AlphaFoldDB" id="A0A164QMW2"/>
<proteinExistence type="predicted"/>
<dbReference type="OrthoDB" id="5987198at2759"/>
<protein>
    <recommendedName>
        <fullName evidence="3">Protein kinase domain-containing protein</fullName>
    </recommendedName>
</protein>
<accession>A0A164QMW2</accession>
<name>A0A164QMW2_9AGAM</name>
<dbReference type="SUPFAM" id="SSF56112">
    <property type="entry name" value="Protein kinase-like (PK-like)"/>
    <property type="match status" value="1"/>
</dbReference>
<dbReference type="InterPro" id="IPR011009">
    <property type="entry name" value="Kinase-like_dom_sf"/>
</dbReference>
<keyword evidence="2" id="KW-1185">Reference proteome</keyword>
<evidence type="ECO:0000313" key="1">
    <source>
        <dbReference type="EMBL" id="KZS89806.1"/>
    </source>
</evidence>